<keyword evidence="10" id="KW-1185">Reference proteome</keyword>
<evidence type="ECO:0000256" key="6">
    <source>
        <dbReference type="ARBA" id="ARBA00023002"/>
    </source>
</evidence>
<sequence length="551" mass="60238">MAQATTPQRAPVPASVDVVIVGAGFGGMYMLHRLRGLGLSAIVFDVAAGVGGTWYWNRYPGARCDVESMQYSYSFADAIQQEWQWSELFAGQPEILRYANYVADRLDLRRDMRFETRVTAAEFDETASRWTVRTDRGDVVSARFCIMATGCLSAARMPDFPGMDSFTGKIYHTGHWPHEGVDFTGLRVGVIGTGSSAIQSIPVIAAQAKHVTVFQRTPNFSIPSRNGPMPEAYAQSWKQDYAAKRAEARMSRNGIVAYPLDRSAIETPEAERLAIYEQRWVSGGTTFMAAFNDLAVNKASNDTAAEFVRGKIRAMVKDPATADLLAPTNHPIGTKRICVDTDYYTTYNRENVSLVDVRQQPIEALTPAGLRVGEREYAFDAIVFATGFDAMTGALTRMGIAGRDGETLAAKWEAGPRTYLGLMTAGFPNMFMITGPGSPSVLSNMMVSIEQHVDWIADCLASMRKRGLDLIEADLDAEDAWVQHVNDVAHTTLYPAAASWYMGANIPGKPRVFMPYIGGVGAYRQKCDAVAANGYEGFILGEPAPVAVAAE</sequence>
<keyword evidence="5" id="KW-0521">NADP</keyword>
<evidence type="ECO:0000256" key="5">
    <source>
        <dbReference type="ARBA" id="ARBA00022857"/>
    </source>
</evidence>
<name>A0A2S6NLY2_RHOGL</name>
<dbReference type="InterPro" id="IPR036188">
    <property type="entry name" value="FAD/NAD-bd_sf"/>
</dbReference>
<evidence type="ECO:0000256" key="7">
    <source>
        <dbReference type="ARBA" id="ARBA00023033"/>
    </source>
</evidence>
<dbReference type="AlphaFoldDB" id="A0A2S6NLY2"/>
<dbReference type="OrthoDB" id="312624at2"/>
<evidence type="ECO:0000313" key="10">
    <source>
        <dbReference type="Proteomes" id="UP000239724"/>
    </source>
</evidence>
<dbReference type="PANTHER" id="PTHR43098:SF3">
    <property type="entry name" value="L-ORNITHINE N(5)-MONOOXYGENASE-RELATED"/>
    <property type="match status" value="1"/>
</dbReference>
<reference evidence="9 10" key="1">
    <citation type="journal article" date="2018" name="Arch. Microbiol.">
        <title>New insights into the metabolic potential of the phototrophic purple bacterium Rhodopila globiformis DSM 161(T) from its draft genome sequence and evidence for a vanadium-dependent nitrogenase.</title>
        <authorList>
            <person name="Imhoff J.F."/>
            <person name="Rahn T."/>
            <person name="Kunzel S."/>
            <person name="Neulinger S.C."/>
        </authorList>
    </citation>
    <scope>NUCLEOTIDE SEQUENCE [LARGE SCALE GENOMIC DNA]</scope>
    <source>
        <strain evidence="9 10">DSM 161</strain>
    </source>
</reference>
<keyword evidence="6" id="KW-0560">Oxidoreductase</keyword>
<keyword evidence="8" id="KW-1133">Transmembrane helix</keyword>
<evidence type="ECO:0000256" key="8">
    <source>
        <dbReference type="SAM" id="Phobius"/>
    </source>
</evidence>
<dbReference type="EMBL" id="NHRY01000055">
    <property type="protein sequence ID" value="PPQ36658.1"/>
    <property type="molecule type" value="Genomic_DNA"/>
</dbReference>
<keyword evidence="7 9" id="KW-0503">Monooxygenase</keyword>
<keyword evidence="8" id="KW-0812">Transmembrane</keyword>
<dbReference type="PANTHER" id="PTHR43098">
    <property type="entry name" value="L-ORNITHINE N(5)-MONOOXYGENASE-RELATED"/>
    <property type="match status" value="1"/>
</dbReference>
<evidence type="ECO:0000256" key="4">
    <source>
        <dbReference type="ARBA" id="ARBA00022827"/>
    </source>
</evidence>
<dbReference type="SUPFAM" id="SSF51905">
    <property type="entry name" value="FAD/NAD(P)-binding domain"/>
    <property type="match status" value="2"/>
</dbReference>
<dbReference type="PRINTS" id="PR00411">
    <property type="entry name" value="PNDRDTASEI"/>
</dbReference>
<dbReference type="InterPro" id="IPR050775">
    <property type="entry name" value="FAD-binding_Monooxygenases"/>
</dbReference>
<protein>
    <submittedName>
        <fullName evidence="9">Cyclohexanone monooxygenase</fullName>
    </submittedName>
</protein>
<comment type="similarity">
    <text evidence="2">Belongs to the FAD-binding monooxygenase family.</text>
</comment>
<evidence type="ECO:0000256" key="1">
    <source>
        <dbReference type="ARBA" id="ARBA00001974"/>
    </source>
</evidence>
<keyword evidence="8" id="KW-0472">Membrane</keyword>
<comment type="cofactor">
    <cofactor evidence="1">
        <name>FAD</name>
        <dbReference type="ChEBI" id="CHEBI:57692"/>
    </cofactor>
</comment>
<keyword evidence="4" id="KW-0274">FAD</keyword>
<proteinExistence type="inferred from homology"/>
<dbReference type="Pfam" id="PF13738">
    <property type="entry name" value="Pyr_redox_3"/>
    <property type="match status" value="1"/>
</dbReference>
<gene>
    <name evidence="9" type="ORF">CCS01_04655</name>
</gene>
<accession>A0A2S6NLY2</accession>
<dbReference type="RefSeq" id="WP_104517683.1">
    <property type="nucleotide sequence ID" value="NZ_NHRY01000055.1"/>
</dbReference>
<evidence type="ECO:0000256" key="3">
    <source>
        <dbReference type="ARBA" id="ARBA00022630"/>
    </source>
</evidence>
<evidence type="ECO:0000256" key="2">
    <source>
        <dbReference type="ARBA" id="ARBA00010139"/>
    </source>
</evidence>
<organism evidence="9 10">
    <name type="scientific">Rhodopila globiformis</name>
    <name type="common">Rhodopseudomonas globiformis</name>
    <dbReference type="NCBI Taxonomy" id="1071"/>
    <lineage>
        <taxon>Bacteria</taxon>
        <taxon>Pseudomonadati</taxon>
        <taxon>Pseudomonadota</taxon>
        <taxon>Alphaproteobacteria</taxon>
        <taxon>Acetobacterales</taxon>
        <taxon>Acetobacteraceae</taxon>
        <taxon>Rhodopila</taxon>
    </lineage>
</organism>
<dbReference type="Proteomes" id="UP000239724">
    <property type="component" value="Unassembled WGS sequence"/>
</dbReference>
<keyword evidence="3" id="KW-0285">Flavoprotein</keyword>
<comment type="caution">
    <text evidence="9">The sequence shown here is derived from an EMBL/GenBank/DDBJ whole genome shotgun (WGS) entry which is preliminary data.</text>
</comment>
<feature type="transmembrane region" description="Helical" evidence="8">
    <location>
        <begin position="38"/>
        <end position="56"/>
    </location>
</feature>
<dbReference type="Gene3D" id="3.50.50.60">
    <property type="entry name" value="FAD/NAD(P)-binding domain"/>
    <property type="match status" value="2"/>
</dbReference>
<dbReference type="GO" id="GO:0004497">
    <property type="term" value="F:monooxygenase activity"/>
    <property type="evidence" value="ECO:0007669"/>
    <property type="project" value="UniProtKB-KW"/>
</dbReference>
<evidence type="ECO:0000313" key="9">
    <source>
        <dbReference type="EMBL" id="PPQ36658.1"/>
    </source>
</evidence>